<keyword evidence="1" id="KW-0472">Membrane</keyword>
<reference evidence="2 3" key="1">
    <citation type="submission" date="2024-12" db="EMBL/GenBank/DDBJ databases">
        <title>Forecasting of Potato common scab and diversities of Pathogenic streptomyces spp. in china.</title>
        <authorList>
            <person name="Handique U."/>
            <person name="Wu J."/>
        </authorList>
    </citation>
    <scope>NUCLEOTIDE SEQUENCE [LARGE SCALE GENOMIC DNA]</scope>
    <source>
        <strain evidence="2 3">ZRIMU1585</strain>
    </source>
</reference>
<dbReference type="Pfam" id="PF19744">
    <property type="entry name" value="DUF6232"/>
    <property type="match status" value="1"/>
</dbReference>
<evidence type="ECO:0000256" key="1">
    <source>
        <dbReference type="SAM" id="Phobius"/>
    </source>
</evidence>
<gene>
    <name evidence="2" type="ORF">ACKI1S_11435</name>
</gene>
<protein>
    <submittedName>
        <fullName evidence="2">DUF6232 family protein</fullName>
    </submittedName>
</protein>
<accession>A0ABW9IE11</accession>
<name>A0ABW9IE11_STRGJ</name>
<sequence length="196" mass="21510">METQGTLGASVPVPPTPGNGRTVELKVSRRLLWVGEAVYPLHNVARVHTFVLKPKRMEALNDFLKWTGITILVFVVVQVVNDNSSSSSAQDDNAQVVWVLGMAVVLGLLFHTVKVWAAPDEHVLAVETSSGSTALVTLPDPTQLRQLVLYIVHAIENPEAEFQVRVESLQVNPKNYQFGDTVNMYGGLHNTGMVKK</sequence>
<feature type="transmembrane region" description="Helical" evidence="1">
    <location>
        <begin position="93"/>
        <end position="110"/>
    </location>
</feature>
<keyword evidence="1" id="KW-0812">Transmembrane</keyword>
<evidence type="ECO:0000313" key="3">
    <source>
        <dbReference type="Proteomes" id="UP001631993"/>
    </source>
</evidence>
<comment type="caution">
    <text evidence="2">The sequence shown here is derived from an EMBL/GenBank/DDBJ whole genome shotgun (WGS) entry which is preliminary data.</text>
</comment>
<feature type="transmembrane region" description="Helical" evidence="1">
    <location>
        <begin position="63"/>
        <end position="81"/>
    </location>
</feature>
<dbReference type="EMBL" id="JBJVNE010000005">
    <property type="protein sequence ID" value="MFM9646750.1"/>
    <property type="molecule type" value="Genomic_DNA"/>
</dbReference>
<keyword evidence="1" id="KW-1133">Transmembrane helix</keyword>
<keyword evidence="3" id="KW-1185">Reference proteome</keyword>
<evidence type="ECO:0000313" key="2">
    <source>
        <dbReference type="EMBL" id="MFM9646750.1"/>
    </source>
</evidence>
<dbReference type="InterPro" id="IPR045629">
    <property type="entry name" value="DUF6232"/>
</dbReference>
<dbReference type="Proteomes" id="UP001631993">
    <property type="component" value="Unassembled WGS sequence"/>
</dbReference>
<organism evidence="2 3">
    <name type="scientific">Streptomyces galilaeus</name>
    <dbReference type="NCBI Taxonomy" id="33899"/>
    <lineage>
        <taxon>Bacteria</taxon>
        <taxon>Bacillati</taxon>
        <taxon>Actinomycetota</taxon>
        <taxon>Actinomycetes</taxon>
        <taxon>Kitasatosporales</taxon>
        <taxon>Streptomycetaceae</taxon>
        <taxon>Streptomyces</taxon>
    </lineage>
</organism>
<proteinExistence type="predicted"/>
<dbReference type="RefSeq" id="WP_369278338.1">
    <property type="nucleotide sequence ID" value="NZ_JBJVMW010000014.1"/>
</dbReference>